<dbReference type="AlphaFoldDB" id="A0A7Z0TZZ5"/>
<organism evidence="2 3">
    <name type="scientific">Luteimonas deserti</name>
    <dbReference type="NCBI Taxonomy" id="2752306"/>
    <lineage>
        <taxon>Bacteria</taxon>
        <taxon>Pseudomonadati</taxon>
        <taxon>Pseudomonadota</taxon>
        <taxon>Gammaproteobacteria</taxon>
        <taxon>Lysobacterales</taxon>
        <taxon>Lysobacteraceae</taxon>
        <taxon>Luteimonas</taxon>
    </lineage>
</organism>
<evidence type="ECO:0000256" key="1">
    <source>
        <dbReference type="SAM" id="SignalP"/>
    </source>
</evidence>
<proteinExistence type="predicted"/>
<comment type="caution">
    <text evidence="2">The sequence shown here is derived from an EMBL/GenBank/DDBJ whole genome shotgun (WGS) entry which is preliminary data.</text>
</comment>
<evidence type="ECO:0000313" key="3">
    <source>
        <dbReference type="Proteomes" id="UP000589896"/>
    </source>
</evidence>
<sequence length="204" mass="22246">MATGLGDIARLRSILAICWLVLAGAPFVAAAADTTDRIGVPGPLRFGDTEFVLQWSSNPSPALYKQEYLPAGQRAERYDSMLLVDVRPLDGDVVQTARGMIEQIEARKASDPVANFDVLVNETGDEVLLDFLLSAQDDAGIIVEWNAYRYRPGPDGRGTAMIGISRRGYGEAARAFLVELKAKRARDIETLAGMQPVEVRLPAR</sequence>
<keyword evidence="1" id="KW-0732">Signal</keyword>
<dbReference type="EMBL" id="JACCJZ010000020">
    <property type="protein sequence ID" value="NYZ63937.1"/>
    <property type="molecule type" value="Genomic_DNA"/>
</dbReference>
<dbReference type="Proteomes" id="UP000589896">
    <property type="component" value="Unassembled WGS sequence"/>
</dbReference>
<evidence type="ECO:0008006" key="4">
    <source>
        <dbReference type="Google" id="ProtNLM"/>
    </source>
</evidence>
<accession>A0A7Z0TZZ5</accession>
<gene>
    <name evidence="2" type="ORF">H0E82_14410</name>
</gene>
<protein>
    <recommendedName>
        <fullName evidence="4">DUF695 domain-containing protein</fullName>
    </recommendedName>
</protein>
<name>A0A7Z0TZZ5_9GAMM</name>
<reference evidence="2 3" key="1">
    <citation type="submission" date="2020-07" db="EMBL/GenBank/DDBJ databases">
        <title>isolation of Luteimonas sp. SJ-16.</title>
        <authorList>
            <person name="Huang X.-X."/>
            <person name="Xu L."/>
            <person name="Sun J.-Q."/>
        </authorList>
    </citation>
    <scope>NUCLEOTIDE SEQUENCE [LARGE SCALE GENOMIC DNA]</scope>
    <source>
        <strain evidence="2 3">SJ-16</strain>
    </source>
</reference>
<dbReference type="RefSeq" id="WP_180546125.1">
    <property type="nucleotide sequence ID" value="NZ_JACCJZ010000020.1"/>
</dbReference>
<feature type="signal peptide" evidence="1">
    <location>
        <begin position="1"/>
        <end position="31"/>
    </location>
</feature>
<feature type="chain" id="PRO_5031534515" description="DUF695 domain-containing protein" evidence="1">
    <location>
        <begin position="32"/>
        <end position="204"/>
    </location>
</feature>
<keyword evidence="3" id="KW-1185">Reference proteome</keyword>
<evidence type="ECO:0000313" key="2">
    <source>
        <dbReference type="EMBL" id="NYZ63937.1"/>
    </source>
</evidence>